<feature type="compositionally biased region" description="Acidic residues" evidence="3">
    <location>
        <begin position="125"/>
        <end position="137"/>
    </location>
</feature>
<dbReference type="Gene3D" id="1.20.920.10">
    <property type="entry name" value="Bromodomain-like"/>
    <property type="match status" value="1"/>
</dbReference>
<feature type="compositionally biased region" description="Basic residues" evidence="3">
    <location>
        <begin position="1"/>
        <end position="20"/>
    </location>
</feature>
<dbReference type="PANTHER" id="PTHR22881">
    <property type="entry name" value="BROMODOMAIN CONTAINING PROTEIN"/>
    <property type="match status" value="1"/>
</dbReference>
<evidence type="ECO:0000256" key="3">
    <source>
        <dbReference type="SAM" id="MobiDB-lite"/>
    </source>
</evidence>
<dbReference type="EMBL" id="CM017877">
    <property type="protein sequence ID" value="KAG1347382.1"/>
    <property type="molecule type" value="Genomic_DNA"/>
</dbReference>
<dbReference type="PROSITE" id="PS50014">
    <property type="entry name" value="BROMODOMAIN_2"/>
    <property type="match status" value="1"/>
</dbReference>
<accession>A0A8K0ICK3</accession>
<keyword evidence="6" id="KW-1185">Reference proteome</keyword>
<sequence>MMAKAAAKKGRPRKKRKGRIARPDLPVPVLLRPPPHPPSPAPEPPQRTLRPRRRRRPLHDFTDDEVEERGRRKLKLVLKLPNITPSRRDERCSNSPARVSRSRRIPTSGHVSSSSSSASSSSHVDDEEEEEEEAEGEETLKPPKKRRIEGCDDGVGSDGSGDQERGSKNVLGRCSKSSFSGLSSKSFAGTPLPERKTLEAILDKLQKKDTYGVFAEPVDPEELPDYHDVIEHPMDFGTVRKKLSSNAYLSFEQFEVGNK</sequence>
<feature type="compositionally biased region" description="Low complexity" evidence="3">
    <location>
        <begin position="108"/>
        <end position="122"/>
    </location>
</feature>
<dbReference type="InterPro" id="IPR051831">
    <property type="entry name" value="Bromodomain_contain_prot"/>
</dbReference>
<reference evidence="5" key="1">
    <citation type="journal article" date="2017" name="Gigascience">
        <title>The genome draft of coconut (Cocos nucifera).</title>
        <authorList>
            <person name="Xiao Y."/>
            <person name="Xu P."/>
            <person name="Fan H."/>
            <person name="Baudouin L."/>
            <person name="Xia W."/>
            <person name="Bocs S."/>
            <person name="Xu J."/>
            <person name="Li Q."/>
            <person name="Guo A."/>
            <person name="Zhou L."/>
            <person name="Li J."/>
            <person name="Wu Y."/>
            <person name="Ma Z."/>
            <person name="Armero A."/>
            <person name="Issali A.E."/>
            <person name="Liu N."/>
            <person name="Peng M."/>
            <person name="Yang Y."/>
        </authorList>
    </citation>
    <scope>NUCLEOTIDE SEQUENCE</scope>
    <source>
        <tissue evidence="5">Spear leaf of Hainan Tall coconut</tissue>
    </source>
</reference>
<gene>
    <name evidence="5" type="ORF">COCNU_06G012110</name>
</gene>
<dbReference type="SMART" id="SM00297">
    <property type="entry name" value="BROMO"/>
    <property type="match status" value="1"/>
</dbReference>
<proteinExistence type="predicted"/>
<feature type="region of interest" description="Disordered" evidence="3">
    <location>
        <begin position="1"/>
        <end position="191"/>
    </location>
</feature>
<evidence type="ECO:0000259" key="4">
    <source>
        <dbReference type="PROSITE" id="PS50014"/>
    </source>
</evidence>
<dbReference type="Proteomes" id="UP000797356">
    <property type="component" value="Chromosome 6"/>
</dbReference>
<dbReference type="InterPro" id="IPR036427">
    <property type="entry name" value="Bromodomain-like_sf"/>
</dbReference>
<dbReference type="Pfam" id="PF00439">
    <property type="entry name" value="Bromodomain"/>
    <property type="match status" value="1"/>
</dbReference>
<dbReference type="PANTHER" id="PTHR22881:SF42">
    <property type="entry name" value="DNA-BINDING BROMODOMAIN-CONTAINING PROTEIN"/>
    <property type="match status" value="1"/>
</dbReference>
<protein>
    <recommendedName>
        <fullName evidence="4">Bromo domain-containing protein</fullName>
    </recommendedName>
</protein>
<keyword evidence="1 2" id="KW-0103">Bromodomain</keyword>
<dbReference type="SUPFAM" id="SSF47370">
    <property type="entry name" value="Bromodomain"/>
    <property type="match status" value="1"/>
</dbReference>
<evidence type="ECO:0000313" key="5">
    <source>
        <dbReference type="EMBL" id="KAG1347382.1"/>
    </source>
</evidence>
<dbReference type="PRINTS" id="PR00503">
    <property type="entry name" value="BROMODOMAIN"/>
</dbReference>
<organism evidence="5 6">
    <name type="scientific">Cocos nucifera</name>
    <name type="common">Coconut palm</name>
    <dbReference type="NCBI Taxonomy" id="13894"/>
    <lineage>
        <taxon>Eukaryota</taxon>
        <taxon>Viridiplantae</taxon>
        <taxon>Streptophyta</taxon>
        <taxon>Embryophyta</taxon>
        <taxon>Tracheophyta</taxon>
        <taxon>Spermatophyta</taxon>
        <taxon>Magnoliopsida</taxon>
        <taxon>Liliopsida</taxon>
        <taxon>Arecaceae</taxon>
        <taxon>Arecoideae</taxon>
        <taxon>Cocoseae</taxon>
        <taxon>Attaleinae</taxon>
        <taxon>Cocos</taxon>
    </lineage>
</organism>
<dbReference type="InterPro" id="IPR001487">
    <property type="entry name" value="Bromodomain"/>
</dbReference>
<feature type="compositionally biased region" description="Low complexity" evidence="3">
    <location>
        <begin position="175"/>
        <end position="187"/>
    </location>
</feature>
<dbReference type="OrthoDB" id="21449at2759"/>
<reference evidence="5" key="2">
    <citation type="submission" date="2019-07" db="EMBL/GenBank/DDBJ databases">
        <authorList>
            <person name="Yang Y."/>
            <person name="Bocs S."/>
            <person name="Baudouin L."/>
        </authorList>
    </citation>
    <scope>NUCLEOTIDE SEQUENCE</scope>
    <source>
        <tissue evidence="5">Spear leaf of Hainan Tall coconut</tissue>
    </source>
</reference>
<evidence type="ECO:0000256" key="2">
    <source>
        <dbReference type="PROSITE-ProRule" id="PRU00035"/>
    </source>
</evidence>
<comment type="caution">
    <text evidence="5">The sequence shown here is derived from an EMBL/GenBank/DDBJ whole genome shotgun (WGS) entry which is preliminary data.</text>
</comment>
<dbReference type="AlphaFoldDB" id="A0A8K0ICK3"/>
<evidence type="ECO:0000256" key="1">
    <source>
        <dbReference type="ARBA" id="ARBA00023117"/>
    </source>
</evidence>
<feature type="compositionally biased region" description="Pro residues" evidence="3">
    <location>
        <begin position="31"/>
        <end position="45"/>
    </location>
</feature>
<name>A0A8K0ICK3_COCNU</name>
<evidence type="ECO:0000313" key="6">
    <source>
        <dbReference type="Proteomes" id="UP000797356"/>
    </source>
</evidence>
<feature type="domain" description="Bromo" evidence="4">
    <location>
        <begin position="206"/>
        <end position="259"/>
    </location>
</feature>